<sequence length="173" mass="19022">MSDYVHRSLCWHSAVKALLKISHSDNNSVGHESFDGLDSGLHRFCLEGEHILNEGRRPGPSDYGMIDVAPLSTKPKAPVFSVSVPYRERTKKPHPGPAEYPVTPLNPGLAASMKSRPKAARFKGRQPGPANYKPEAGLVRTGTDATRIAVALHSRQSPYVYSGFSRQRLYALE</sequence>
<name>A0ABD0LUP6_9CAEN</name>
<protein>
    <submittedName>
        <fullName evidence="1">Uncharacterized protein</fullName>
    </submittedName>
</protein>
<dbReference type="EMBL" id="JACVVK020000020">
    <property type="protein sequence ID" value="KAK7503329.1"/>
    <property type="molecule type" value="Genomic_DNA"/>
</dbReference>
<dbReference type="Proteomes" id="UP001519460">
    <property type="component" value="Unassembled WGS sequence"/>
</dbReference>
<proteinExistence type="predicted"/>
<keyword evidence="2" id="KW-1185">Reference proteome</keyword>
<comment type="caution">
    <text evidence="1">The sequence shown here is derived from an EMBL/GenBank/DDBJ whole genome shotgun (WGS) entry which is preliminary data.</text>
</comment>
<dbReference type="AlphaFoldDB" id="A0ABD0LUP6"/>
<reference evidence="1 2" key="1">
    <citation type="journal article" date="2023" name="Sci. Data">
        <title>Genome assembly of the Korean intertidal mud-creeper Batillaria attramentaria.</title>
        <authorList>
            <person name="Patra A.K."/>
            <person name="Ho P.T."/>
            <person name="Jun S."/>
            <person name="Lee S.J."/>
            <person name="Kim Y."/>
            <person name="Won Y.J."/>
        </authorList>
    </citation>
    <scope>NUCLEOTIDE SEQUENCE [LARGE SCALE GENOMIC DNA]</scope>
    <source>
        <strain evidence="1">Wonlab-2016</strain>
    </source>
</reference>
<accession>A0ABD0LUP6</accession>
<evidence type="ECO:0000313" key="2">
    <source>
        <dbReference type="Proteomes" id="UP001519460"/>
    </source>
</evidence>
<evidence type="ECO:0000313" key="1">
    <source>
        <dbReference type="EMBL" id="KAK7503329.1"/>
    </source>
</evidence>
<organism evidence="1 2">
    <name type="scientific">Batillaria attramentaria</name>
    <dbReference type="NCBI Taxonomy" id="370345"/>
    <lineage>
        <taxon>Eukaryota</taxon>
        <taxon>Metazoa</taxon>
        <taxon>Spiralia</taxon>
        <taxon>Lophotrochozoa</taxon>
        <taxon>Mollusca</taxon>
        <taxon>Gastropoda</taxon>
        <taxon>Caenogastropoda</taxon>
        <taxon>Sorbeoconcha</taxon>
        <taxon>Cerithioidea</taxon>
        <taxon>Batillariidae</taxon>
        <taxon>Batillaria</taxon>
    </lineage>
</organism>
<gene>
    <name evidence="1" type="ORF">BaRGS_00005250</name>
</gene>